<dbReference type="SUPFAM" id="SSF51556">
    <property type="entry name" value="Metallo-dependent hydrolases"/>
    <property type="match status" value="1"/>
</dbReference>
<dbReference type="SUPFAM" id="SSF51338">
    <property type="entry name" value="Composite domain of metallo-dependent hydrolases"/>
    <property type="match status" value="1"/>
</dbReference>
<evidence type="ECO:0000256" key="7">
    <source>
        <dbReference type="ARBA" id="ARBA00069718"/>
    </source>
</evidence>
<evidence type="ECO:0000313" key="11">
    <source>
        <dbReference type="EMBL" id="AJI25400.1"/>
    </source>
</evidence>
<dbReference type="InterPro" id="IPR006680">
    <property type="entry name" value="Amidohydro-rel"/>
</dbReference>
<keyword evidence="4 8" id="KW-0378">Hydrolase</keyword>
<feature type="domain" description="Amidohydrolase-related" evidence="9">
    <location>
        <begin position="68"/>
        <end position="342"/>
    </location>
</feature>
<evidence type="ECO:0000256" key="4">
    <source>
        <dbReference type="ARBA" id="ARBA00022801"/>
    </source>
</evidence>
<dbReference type="NCBIfam" id="TIGR01178">
    <property type="entry name" value="ade"/>
    <property type="match status" value="1"/>
</dbReference>
<evidence type="ECO:0000313" key="12">
    <source>
        <dbReference type="Proteomes" id="UP000031829"/>
    </source>
</evidence>
<dbReference type="Pfam" id="PF01979">
    <property type="entry name" value="Amidohydro_1"/>
    <property type="match status" value="1"/>
</dbReference>
<dbReference type="InterPro" id="IPR006679">
    <property type="entry name" value="Adenine_deam"/>
</dbReference>
<name>A0A0B6AKJ2_PRIM2</name>
<comment type="cofactor">
    <cofactor evidence="1 8">
        <name>Mn(2+)</name>
        <dbReference type="ChEBI" id="CHEBI:29035"/>
    </cofactor>
</comment>
<dbReference type="PANTHER" id="PTHR11113">
    <property type="entry name" value="N-ACETYLGLUCOSAMINE-6-PHOSPHATE DEACETYLASE"/>
    <property type="match status" value="1"/>
</dbReference>
<evidence type="ECO:0000256" key="3">
    <source>
        <dbReference type="ARBA" id="ARBA00012782"/>
    </source>
</evidence>
<accession>A0A0B6AKJ2</accession>
<dbReference type="InterPro" id="IPR032466">
    <property type="entry name" value="Metal_Hydrolase"/>
</dbReference>
<proteinExistence type="inferred from homology"/>
<evidence type="ECO:0000256" key="8">
    <source>
        <dbReference type="HAMAP-Rule" id="MF_01518"/>
    </source>
</evidence>
<evidence type="ECO:0000259" key="9">
    <source>
        <dbReference type="Pfam" id="PF01979"/>
    </source>
</evidence>
<evidence type="ECO:0000256" key="5">
    <source>
        <dbReference type="ARBA" id="ARBA00023211"/>
    </source>
</evidence>
<dbReference type="Pfam" id="PF13382">
    <property type="entry name" value="Adenine_deam_C"/>
    <property type="match status" value="1"/>
</dbReference>
<gene>
    <name evidence="8 11" type="primary">ade</name>
    <name evidence="11" type="ORF">BG04_2659</name>
</gene>
<comment type="catalytic activity">
    <reaction evidence="6 8">
        <text>adenine + H2O + H(+) = hypoxanthine + NH4(+)</text>
        <dbReference type="Rhea" id="RHEA:23688"/>
        <dbReference type="ChEBI" id="CHEBI:15377"/>
        <dbReference type="ChEBI" id="CHEBI:15378"/>
        <dbReference type="ChEBI" id="CHEBI:16708"/>
        <dbReference type="ChEBI" id="CHEBI:17368"/>
        <dbReference type="ChEBI" id="CHEBI:28938"/>
        <dbReference type="EC" id="3.5.4.2"/>
    </reaction>
</comment>
<dbReference type="RefSeq" id="WP_034654775.1">
    <property type="nucleotide sequence ID" value="NZ_BCVB01000013.1"/>
</dbReference>
<dbReference type="InterPro" id="IPR011059">
    <property type="entry name" value="Metal-dep_hydrolase_composite"/>
</dbReference>
<dbReference type="EC" id="3.5.4.2" evidence="3 8"/>
<feature type="domain" description="Adenine deaminase C-terminal" evidence="10">
    <location>
        <begin position="404"/>
        <end position="572"/>
    </location>
</feature>
<sequence>MSNTKTTLKKQLAVANKKIPADLVVKNGKIIDVFTLSIIEADIAIADGVIVGIGQYDGNNVVDAKGKYISPTFIDGHVHIESSMVTPKEFSKLLVPRGVTTVVTDPHEIANVSGKSGIEFMLQNSDSIPLDVFVNLPSSVPATPFESSGAVLKATDLAPFFSHPRVLGLAEVMDFPAVRDGDDDMLDKLQAANDVNGVIDGHGSGLDATGVNIYRTADISTDHECVTAEEAIERIQRGMYVLIRQGSVAKDLKQLLPAVNERNARRFLFCTDDKHLDDLLTEGSIDYNVRFAIELGLDPLIAIQMASLNAAECYGLKDRGAVAPGYKADFILLDDLTDISAAHVYQNGELIAENGEMLSVQEEQIDLPTELMNSVHLKNFSIKNLTIPLQHNHANIIEINPNSLITNHIVEEVQVKQNEFQSSVENDQLKMAVVERHHLTGNIGLGIVKGFQLKDGAIATTIAHDSHNIVAVGTNDEDLAKAIAAIEEIGGGIVIVKGNEVIGSLPLSIGGLMSPHPYNEVNSLLKQLHGALHELDISQKFNPLLTLSFLSLPVIPCLKLTDKGLFNVKEFKHITVQA</sequence>
<evidence type="ECO:0000256" key="2">
    <source>
        <dbReference type="ARBA" id="ARBA00006773"/>
    </source>
</evidence>
<dbReference type="GeneID" id="93640731"/>
<protein>
    <recommendedName>
        <fullName evidence="7 8">Adenine deaminase</fullName>
        <shortName evidence="8">Adenase</shortName>
        <shortName evidence="8">Adenine aminase</shortName>
        <ecNumber evidence="3 8">3.5.4.2</ecNumber>
    </recommendedName>
</protein>
<evidence type="ECO:0000256" key="6">
    <source>
        <dbReference type="ARBA" id="ARBA00047720"/>
    </source>
</evidence>
<dbReference type="GO" id="GO:0006146">
    <property type="term" value="P:adenine catabolic process"/>
    <property type="evidence" value="ECO:0007669"/>
    <property type="project" value="InterPro"/>
</dbReference>
<dbReference type="Proteomes" id="UP000031829">
    <property type="component" value="Chromosome"/>
</dbReference>
<dbReference type="KEGG" id="bmeg:BG04_2659"/>
<dbReference type="Gene3D" id="3.20.20.140">
    <property type="entry name" value="Metal-dependent hydrolases"/>
    <property type="match status" value="1"/>
</dbReference>
<dbReference type="HAMAP" id="MF_01518">
    <property type="entry name" value="Adenine_deamin"/>
    <property type="match status" value="1"/>
</dbReference>
<keyword evidence="5 8" id="KW-0464">Manganese</keyword>
<dbReference type="PANTHER" id="PTHR11113:SF2">
    <property type="entry name" value="ADENINE DEAMINASE"/>
    <property type="match status" value="1"/>
</dbReference>
<dbReference type="Gene3D" id="2.30.40.10">
    <property type="entry name" value="Urease, subunit C, domain 1"/>
    <property type="match status" value="1"/>
</dbReference>
<reference evidence="11 12" key="1">
    <citation type="journal article" date="2015" name="Genome Announc.">
        <title>Complete genome sequences for 35 biothreat assay-relevant bacillus species.</title>
        <authorList>
            <person name="Johnson S.L."/>
            <person name="Daligault H.E."/>
            <person name="Davenport K.W."/>
            <person name="Jaissle J."/>
            <person name="Frey K.G."/>
            <person name="Ladner J.T."/>
            <person name="Broomall S.M."/>
            <person name="Bishop-Lilly K.A."/>
            <person name="Bruce D.C."/>
            <person name="Gibbons H.S."/>
            <person name="Coyne S.R."/>
            <person name="Lo C.C."/>
            <person name="Meincke L."/>
            <person name="Munk A.C."/>
            <person name="Koroleva G.I."/>
            <person name="Rosenzweig C.N."/>
            <person name="Palacios G.F."/>
            <person name="Redden C.L."/>
            <person name="Minogue T.D."/>
            <person name="Chain P.S."/>
        </authorList>
    </citation>
    <scope>NUCLEOTIDE SEQUENCE [LARGE SCALE GENOMIC DNA]</scope>
    <source>
        <strain evidence="12">ATCC 14581 / DSM 32 / JCM 2506 / NBRC 15308 / NCIMB 9376 / NCTC 10342 / NRRL B-14308 / VKM B-512</strain>
    </source>
</reference>
<dbReference type="CDD" id="cd01295">
    <property type="entry name" value="AdeC"/>
    <property type="match status" value="1"/>
</dbReference>
<organism evidence="11 12">
    <name type="scientific">Priestia megaterium (strain ATCC 14581 / DSM 32 / CCUG 1817 / JCM 2506 / NBRC 15308 / NCIMB 9376 / NCTC 10342 / NRRL B-14308 / VKM B-512 / Ford 19)</name>
    <name type="common">Bacillus megaterium</name>
    <dbReference type="NCBI Taxonomy" id="1348623"/>
    <lineage>
        <taxon>Bacteria</taxon>
        <taxon>Bacillati</taxon>
        <taxon>Bacillota</taxon>
        <taxon>Bacilli</taxon>
        <taxon>Bacillales</taxon>
        <taxon>Bacillaceae</taxon>
        <taxon>Priestia</taxon>
    </lineage>
</organism>
<dbReference type="InterPro" id="IPR026912">
    <property type="entry name" value="Adenine_deam_C"/>
</dbReference>
<dbReference type="AlphaFoldDB" id="A0A0B6AKJ2"/>
<evidence type="ECO:0000259" key="10">
    <source>
        <dbReference type="Pfam" id="PF13382"/>
    </source>
</evidence>
<comment type="similarity">
    <text evidence="2 8">Belongs to the metallo-dependent hydrolases superfamily. Adenine deaminase family.</text>
</comment>
<dbReference type="HOGENOM" id="CLU_027935_0_0_9"/>
<dbReference type="EMBL" id="CP009920">
    <property type="protein sequence ID" value="AJI25400.1"/>
    <property type="molecule type" value="Genomic_DNA"/>
</dbReference>
<dbReference type="GO" id="GO:0000034">
    <property type="term" value="F:adenine deaminase activity"/>
    <property type="evidence" value="ECO:0007669"/>
    <property type="project" value="UniProtKB-UniRule"/>
</dbReference>
<dbReference type="FunFam" id="3.20.20.140:FF:000016">
    <property type="entry name" value="Adenine deaminase"/>
    <property type="match status" value="1"/>
</dbReference>
<evidence type="ECO:0000256" key="1">
    <source>
        <dbReference type="ARBA" id="ARBA00001936"/>
    </source>
</evidence>